<organism evidence="4 5">
    <name type="scientific">Letharia lupina</name>
    <dbReference type="NCBI Taxonomy" id="560253"/>
    <lineage>
        <taxon>Eukaryota</taxon>
        <taxon>Fungi</taxon>
        <taxon>Dikarya</taxon>
        <taxon>Ascomycota</taxon>
        <taxon>Pezizomycotina</taxon>
        <taxon>Lecanoromycetes</taxon>
        <taxon>OSLEUM clade</taxon>
        <taxon>Lecanoromycetidae</taxon>
        <taxon>Lecanorales</taxon>
        <taxon>Lecanorineae</taxon>
        <taxon>Parmeliaceae</taxon>
        <taxon>Letharia</taxon>
    </lineage>
</organism>
<keyword evidence="3" id="KW-0732">Signal</keyword>
<name>A0A8H6CBU5_9LECA</name>
<sequence>MALFWIRLSLYIFPFLRTVIAASGNCDVAPLSLPWSNVTVSANGVAVARGLELGIGSPNQIFSLRPSTTLNNTRLSNVLDCGSEANTSCVGGKGGVYNSSKSSTCSVSIKDRWNGSAADTETATGSYVYLNDFIDFQSNDSIWGFPLVEDSDLVSGTQSGLPLGQNSSFLAAVTEANVAPSKAWGLWAGDRSLSPIDGALTIGGYDPGRVAGNFATFPLGTWTLQQPCPLQVTVISIMYNQPNESFELLSSENMVACIEPFQDRFTFTPDVVNKFANVTSYDSSYRGLTYPVAQAPDGNMTITLENNYTTVISNSKFVALERGSDQFGHFQITNSSVVETEIVYNAQSDPSTVQPILGGIFLTFNYLVVDYESGHFQLAPAVQGNQHTGSQAVRAICTPTPTSNPSSSSSPPLSSQNKPRKTGIIVGGTVGGVAGLAIMGVLVLLFRRHRQQRRVQELRIEPSDRGAQLSPNVLSVTSSEEAAHSSPSELPLV</sequence>
<dbReference type="RefSeq" id="XP_037149975.1">
    <property type="nucleotide sequence ID" value="XM_037293897.1"/>
</dbReference>
<keyword evidence="5" id="KW-1185">Reference proteome</keyword>
<keyword evidence="2" id="KW-1133">Transmembrane helix</keyword>
<evidence type="ECO:0000256" key="2">
    <source>
        <dbReference type="SAM" id="Phobius"/>
    </source>
</evidence>
<feature type="region of interest" description="Disordered" evidence="1">
    <location>
        <begin position="457"/>
        <end position="493"/>
    </location>
</feature>
<dbReference type="AlphaFoldDB" id="A0A8H6CBU5"/>
<keyword evidence="2" id="KW-0812">Transmembrane</keyword>
<accession>A0A8H6CBU5</accession>
<feature type="compositionally biased region" description="Low complexity" evidence="1">
    <location>
        <begin position="398"/>
        <end position="415"/>
    </location>
</feature>
<protein>
    <recommendedName>
        <fullName evidence="6">Peptidase A1 domain-containing protein</fullName>
    </recommendedName>
</protein>
<proteinExistence type="predicted"/>
<feature type="transmembrane region" description="Helical" evidence="2">
    <location>
        <begin position="424"/>
        <end position="446"/>
    </location>
</feature>
<evidence type="ECO:0008006" key="6">
    <source>
        <dbReference type="Google" id="ProtNLM"/>
    </source>
</evidence>
<feature type="chain" id="PRO_5034287199" description="Peptidase A1 domain-containing protein" evidence="3">
    <location>
        <begin position="22"/>
        <end position="493"/>
    </location>
</feature>
<feature type="signal peptide" evidence="3">
    <location>
        <begin position="1"/>
        <end position="21"/>
    </location>
</feature>
<dbReference type="Gene3D" id="2.40.70.10">
    <property type="entry name" value="Acid Proteases"/>
    <property type="match status" value="2"/>
</dbReference>
<evidence type="ECO:0000313" key="4">
    <source>
        <dbReference type="EMBL" id="KAF6220540.1"/>
    </source>
</evidence>
<feature type="compositionally biased region" description="Low complexity" evidence="1">
    <location>
        <begin position="478"/>
        <end position="493"/>
    </location>
</feature>
<evidence type="ECO:0000313" key="5">
    <source>
        <dbReference type="Proteomes" id="UP000593566"/>
    </source>
</evidence>
<keyword evidence="2" id="KW-0472">Membrane</keyword>
<evidence type="ECO:0000256" key="3">
    <source>
        <dbReference type="SAM" id="SignalP"/>
    </source>
</evidence>
<dbReference type="InterPro" id="IPR021109">
    <property type="entry name" value="Peptidase_aspartic_dom_sf"/>
</dbReference>
<feature type="region of interest" description="Disordered" evidence="1">
    <location>
        <begin position="396"/>
        <end position="421"/>
    </location>
</feature>
<reference evidence="4 5" key="1">
    <citation type="journal article" date="2020" name="Genomics">
        <title>Complete, high-quality genomes from long-read metagenomic sequencing of two wolf lichen thalli reveals enigmatic genome architecture.</title>
        <authorList>
            <person name="McKenzie S.K."/>
            <person name="Walston R.F."/>
            <person name="Allen J.L."/>
        </authorList>
    </citation>
    <scope>NUCLEOTIDE SEQUENCE [LARGE SCALE GENOMIC DNA]</scope>
    <source>
        <strain evidence="4">WasteWater1</strain>
    </source>
</reference>
<dbReference type="Proteomes" id="UP000593566">
    <property type="component" value="Unassembled WGS sequence"/>
</dbReference>
<dbReference type="SUPFAM" id="SSF50630">
    <property type="entry name" value="Acid proteases"/>
    <property type="match status" value="1"/>
</dbReference>
<gene>
    <name evidence="4" type="ORF">HO133_002973</name>
</gene>
<dbReference type="EMBL" id="JACCJB010000016">
    <property type="protein sequence ID" value="KAF6220540.1"/>
    <property type="molecule type" value="Genomic_DNA"/>
</dbReference>
<dbReference type="GeneID" id="59331385"/>
<evidence type="ECO:0000256" key="1">
    <source>
        <dbReference type="SAM" id="MobiDB-lite"/>
    </source>
</evidence>
<comment type="caution">
    <text evidence="4">The sequence shown here is derived from an EMBL/GenBank/DDBJ whole genome shotgun (WGS) entry which is preliminary data.</text>
</comment>